<dbReference type="Proteomes" id="UP001189429">
    <property type="component" value="Unassembled WGS sequence"/>
</dbReference>
<dbReference type="EMBL" id="CAUYUJ010009890">
    <property type="protein sequence ID" value="CAK0827929.1"/>
    <property type="molecule type" value="Genomic_DNA"/>
</dbReference>
<gene>
    <name evidence="2" type="ORF">PCOR1329_LOCUS27325</name>
</gene>
<evidence type="ECO:0000313" key="2">
    <source>
        <dbReference type="EMBL" id="CAK0827929.1"/>
    </source>
</evidence>
<feature type="transmembrane region" description="Helical" evidence="1">
    <location>
        <begin position="36"/>
        <end position="57"/>
    </location>
</feature>
<reference evidence="2" key="1">
    <citation type="submission" date="2023-10" db="EMBL/GenBank/DDBJ databases">
        <authorList>
            <person name="Chen Y."/>
            <person name="Shah S."/>
            <person name="Dougan E. K."/>
            <person name="Thang M."/>
            <person name="Chan C."/>
        </authorList>
    </citation>
    <scope>NUCLEOTIDE SEQUENCE [LARGE SCALE GENOMIC DNA]</scope>
</reference>
<dbReference type="InterPro" id="IPR025638">
    <property type="entry name" value="DUF4336"/>
</dbReference>
<dbReference type="PANTHER" id="PTHR33835:SF2">
    <property type="entry name" value="LYSINE-TRNA LIGASE"/>
    <property type="match status" value="1"/>
</dbReference>
<keyword evidence="3" id="KW-1185">Reference proteome</keyword>
<accession>A0ABN9S9J3</accession>
<dbReference type="Pfam" id="PF14234">
    <property type="entry name" value="DUF4336"/>
    <property type="match status" value="1"/>
</dbReference>
<comment type="caution">
    <text evidence="2">The sequence shown here is derived from an EMBL/GenBank/DDBJ whole genome shotgun (WGS) entry which is preliminary data.</text>
</comment>
<evidence type="ECO:0000256" key="1">
    <source>
        <dbReference type="SAM" id="Phobius"/>
    </source>
</evidence>
<name>A0ABN9S9J3_9DINO</name>
<proteinExistence type="predicted"/>
<keyword evidence="1" id="KW-1133">Transmembrane helix</keyword>
<evidence type="ECO:0008006" key="4">
    <source>
        <dbReference type="Google" id="ProtNLM"/>
    </source>
</evidence>
<dbReference type="PANTHER" id="PTHR33835">
    <property type="entry name" value="YALI0C07656P"/>
    <property type="match status" value="1"/>
</dbReference>
<keyword evidence="1" id="KW-0472">Membrane</keyword>
<organism evidence="2 3">
    <name type="scientific">Prorocentrum cordatum</name>
    <dbReference type="NCBI Taxonomy" id="2364126"/>
    <lineage>
        <taxon>Eukaryota</taxon>
        <taxon>Sar</taxon>
        <taxon>Alveolata</taxon>
        <taxon>Dinophyceae</taxon>
        <taxon>Prorocentrales</taxon>
        <taxon>Prorocentraceae</taxon>
        <taxon>Prorocentrum</taxon>
    </lineage>
</organism>
<keyword evidence="1" id="KW-0812">Transmembrane</keyword>
<evidence type="ECO:0000313" key="3">
    <source>
        <dbReference type="Proteomes" id="UP001189429"/>
    </source>
</evidence>
<sequence>MMKSPLQLGEQRLQGTAQITCAARLKPRRGARCRRGVRLVLAVGTACGSGVLVSFGSPSFSHSARPCMTRNSANLPAYGGPLWMSTGRASRGARRCLRGQAGQRQQNEPVFTRSSARPLAAAVAFGLLPATALAEADTWRTPKPTLPQQRWNYWPVLPVAPYGRRVTIRKELVPGELWAFDQKLGIYYVQVPIRMTVYRMRSRRGLFVYAPVAPTEECVALLRELEELHGPVLYVVLPTCAVEHKWFVGPFSRYFPTAQVWVAPGQFSVPLPLALQFLGFPGDRLRTLPKNPQDASVPQDWRTEGIDYRVLGPIGKQLNTGAFAEAVFYLRPLKAMLVCDLVLHIPREIPEIVLEDPRALAFHARDGPLSEVDVSPEAMERGWKRICIFALLFGTTAIEVQSTPEAIRDALRSPALELGWSGLLPCNYAQRWESTFEAIQGGGSNGLLVPPILTELVLNRYLSSDVWSFVEEVATAWSDAELILPAHFDTPVAAGVSEWRDAFRRAFGEPGGLGLLQSSGGELPARGPQPQEADLEFIRNISDSLTNLGIIDPPERMTYASGAEADGLSRG</sequence>
<protein>
    <recommendedName>
        <fullName evidence="4">DUF4336 domain-containing protein</fullName>
    </recommendedName>
</protein>